<accession>A0AAV6LGL3</accession>
<reference evidence="2" key="1">
    <citation type="submission" date="2020-08" db="EMBL/GenBank/DDBJ databases">
        <title>Plant Genome Project.</title>
        <authorList>
            <person name="Zhang R.-G."/>
        </authorList>
    </citation>
    <scope>NUCLEOTIDE SEQUENCE</scope>
    <source>
        <strain evidence="2">WSP0</strain>
        <tissue evidence="2">Leaf</tissue>
    </source>
</reference>
<name>A0AAV6LGL3_9ERIC</name>
<proteinExistence type="predicted"/>
<feature type="compositionally biased region" description="Basic and acidic residues" evidence="1">
    <location>
        <begin position="29"/>
        <end position="41"/>
    </location>
</feature>
<dbReference type="Proteomes" id="UP000823749">
    <property type="component" value="Chromosome 1"/>
</dbReference>
<sequence>MPKTHEGSICGMKFAIGQALGHRPTTNGKAEDRPSLEHSVGREKRERLLDLSLMLAPMFSVLNLG</sequence>
<evidence type="ECO:0000313" key="3">
    <source>
        <dbReference type="Proteomes" id="UP000823749"/>
    </source>
</evidence>
<organism evidence="2 3">
    <name type="scientific">Rhododendron griersonianum</name>
    <dbReference type="NCBI Taxonomy" id="479676"/>
    <lineage>
        <taxon>Eukaryota</taxon>
        <taxon>Viridiplantae</taxon>
        <taxon>Streptophyta</taxon>
        <taxon>Embryophyta</taxon>
        <taxon>Tracheophyta</taxon>
        <taxon>Spermatophyta</taxon>
        <taxon>Magnoliopsida</taxon>
        <taxon>eudicotyledons</taxon>
        <taxon>Gunneridae</taxon>
        <taxon>Pentapetalae</taxon>
        <taxon>asterids</taxon>
        <taxon>Ericales</taxon>
        <taxon>Ericaceae</taxon>
        <taxon>Ericoideae</taxon>
        <taxon>Rhodoreae</taxon>
        <taxon>Rhododendron</taxon>
    </lineage>
</organism>
<keyword evidence="3" id="KW-1185">Reference proteome</keyword>
<feature type="region of interest" description="Disordered" evidence="1">
    <location>
        <begin position="20"/>
        <end position="41"/>
    </location>
</feature>
<dbReference type="AlphaFoldDB" id="A0AAV6LGL3"/>
<protein>
    <submittedName>
        <fullName evidence="2">Uncharacterized protein</fullName>
    </submittedName>
</protein>
<comment type="caution">
    <text evidence="2">The sequence shown here is derived from an EMBL/GenBank/DDBJ whole genome shotgun (WGS) entry which is preliminary data.</text>
</comment>
<evidence type="ECO:0000256" key="1">
    <source>
        <dbReference type="SAM" id="MobiDB-lite"/>
    </source>
</evidence>
<dbReference type="EMBL" id="JACTNZ010000001">
    <property type="protein sequence ID" value="KAG5563881.1"/>
    <property type="molecule type" value="Genomic_DNA"/>
</dbReference>
<gene>
    <name evidence="2" type="ORF">RHGRI_000162</name>
</gene>
<evidence type="ECO:0000313" key="2">
    <source>
        <dbReference type="EMBL" id="KAG5563881.1"/>
    </source>
</evidence>